<accession>A0A7H0F421</accession>
<dbReference type="AlphaFoldDB" id="A0A7H0F421"/>
<organism evidence="1 2">
    <name type="scientific">Cylindrospermopsis curvispora GIHE-G1</name>
    <dbReference type="NCBI Taxonomy" id="2666332"/>
    <lineage>
        <taxon>Bacteria</taxon>
        <taxon>Bacillati</taxon>
        <taxon>Cyanobacteriota</taxon>
        <taxon>Cyanophyceae</taxon>
        <taxon>Nostocales</taxon>
        <taxon>Aphanizomenonaceae</taxon>
        <taxon>Cylindrospermopsis</taxon>
    </lineage>
</organism>
<dbReference type="KEGG" id="ccur:IAR63_07320"/>
<gene>
    <name evidence="1" type="ORF">IAR63_07320</name>
</gene>
<dbReference type="RefSeq" id="WP_146029657.1">
    <property type="nucleotide sequence ID" value="NZ_CP060822.1"/>
</dbReference>
<proteinExistence type="predicted"/>
<evidence type="ECO:0000313" key="2">
    <source>
        <dbReference type="Proteomes" id="UP000516013"/>
    </source>
</evidence>
<evidence type="ECO:0000313" key="1">
    <source>
        <dbReference type="EMBL" id="QNP30787.1"/>
    </source>
</evidence>
<reference evidence="1 2" key="1">
    <citation type="submission" date="2020-08" db="EMBL/GenBank/DDBJ databases">
        <title>Complete genome sequence of Raphidiopsis curvispora isolated from drinking water reservoir in South Korea.</title>
        <authorList>
            <person name="Jeong J."/>
        </authorList>
    </citation>
    <scope>NUCLEOTIDE SEQUENCE [LARGE SCALE GENOMIC DNA]</scope>
    <source>
        <strain evidence="1 2">GIHE-G1</strain>
    </source>
</reference>
<dbReference type="Proteomes" id="UP000516013">
    <property type="component" value="Chromosome"/>
</dbReference>
<name>A0A7H0F421_9CYAN</name>
<protein>
    <submittedName>
        <fullName evidence="1">Uncharacterized protein</fullName>
    </submittedName>
</protein>
<sequence length="91" mass="10004">MDEQSDTKLCFFGINDMAQNNLFTELSEEESATIKGGGFLEAAAYLIVMQSLFPFIAYSPEVINTALLFLTGVLSFPQNNNTNPSNLSEDN</sequence>
<keyword evidence="2" id="KW-1185">Reference proteome</keyword>
<dbReference type="EMBL" id="CP060822">
    <property type="protein sequence ID" value="QNP30787.1"/>
    <property type="molecule type" value="Genomic_DNA"/>
</dbReference>